<dbReference type="AlphaFoldDB" id="A0A5B8V8J5"/>
<dbReference type="Proteomes" id="UP000321533">
    <property type="component" value="Chromosome"/>
</dbReference>
<dbReference type="SFLD" id="SFLDG01126">
    <property type="entry name" value="C1.2:_Nucleotidase_Like"/>
    <property type="match status" value="1"/>
</dbReference>
<evidence type="ECO:0000313" key="3">
    <source>
        <dbReference type="EMBL" id="QEC67662.1"/>
    </source>
</evidence>
<dbReference type="PANTHER" id="PTHR16504:SF4">
    <property type="entry name" value="5'(3')-DEOXYRIBONUCLEOTIDASE"/>
    <property type="match status" value="1"/>
</dbReference>
<dbReference type="SUPFAM" id="SSF56784">
    <property type="entry name" value="HAD-like"/>
    <property type="match status" value="1"/>
</dbReference>
<dbReference type="RefSeq" id="WP_147189469.1">
    <property type="nucleotide sequence ID" value="NZ_CP042435.1"/>
</dbReference>
<feature type="active site" description="Nucleophile" evidence="2">
    <location>
        <position position="6"/>
    </location>
</feature>
<name>A0A5B8V8J5_9BACT</name>
<dbReference type="Gene3D" id="3.40.50.1000">
    <property type="entry name" value="HAD superfamily/HAD-like"/>
    <property type="match status" value="1"/>
</dbReference>
<dbReference type="PANTHER" id="PTHR16504">
    <property type="entry name" value="5'(3')-DEOXYRIBONUCLEOTIDASE"/>
    <property type="match status" value="1"/>
</dbReference>
<dbReference type="EMBL" id="CP042435">
    <property type="protein sequence ID" value="QEC67662.1"/>
    <property type="molecule type" value="Genomic_DNA"/>
</dbReference>
<accession>A0A5B8V8J5</accession>
<reference evidence="3 4" key="1">
    <citation type="journal article" date="2016" name="Int. J. Syst. Evol. Microbiol.">
        <title>Panacibacter ginsenosidivorans gen. nov., sp. nov., with ginsenoside converting activity isolated from soil of a ginseng field.</title>
        <authorList>
            <person name="Siddiqi M.Z."/>
            <person name="Muhammad Shafi S."/>
            <person name="Choi K.D."/>
            <person name="Im W.T."/>
        </authorList>
    </citation>
    <scope>NUCLEOTIDE SEQUENCE [LARGE SCALE GENOMIC DNA]</scope>
    <source>
        <strain evidence="3 4">Gsoil1550</strain>
    </source>
</reference>
<dbReference type="SFLD" id="SFLDG01146">
    <property type="entry name" value="C1.2.2"/>
    <property type="match status" value="1"/>
</dbReference>
<evidence type="ECO:0000313" key="4">
    <source>
        <dbReference type="Proteomes" id="UP000321533"/>
    </source>
</evidence>
<dbReference type="KEGG" id="pgin:FRZ67_10295"/>
<dbReference type="InterPro" id="IPR010708">
    <property type="entry name" value="5'(3')-deoxyribonucleotidase"/>
</dbReference>
<proteinExistence type="inferred from homology"/>
<dbReference type="GO" id="GO:0009223">
    <property type="term" value="P:pyrimidine deoxyribonucleotide catabolic process"/>
    <property type="evidence" value="ECO:0007669"/>
    <property type="project" value="TreeGrafter"/>
</dbReference>
<sequence>MRILIDMDEVMADAIERFLEWYERDFGIRYTKEDLYGTKLHAIVPEEHRQVVKQYPHQKGFFKDLPLIPHSQEMIKELNDRFDVYVASAAMEFEYSLQDKYEWLDKHFPFIHWKRRILCGDKSVLKGDVLIDDHDFNLSVFNGRAIMFTATHNMHETKYERMNTWLDAEKFFDMK</sequence>
<keyword evidence="4" id="KW-1185">Reference proteome</keyword>
<evidence type="ECO:0000256" key="1">
    <source>
        <dbReference type="ARBA" id="ARBA00009589"/>
    </source>
</evidence>
<dbReference type="GO" id="GO:0008253">
    <property type="term" value="F:5'-nucleotidase activity"/>
    <property type="evidence" value="ECO:0007669"/>
    <property type="project" value="InterPro"/>
</dbReference>
<comment type="similarity">
    <text evidence="1">Belongs to the 5'(3')-deoxyribonucleotidase family.</text>
</comment>
<dbReference type="OrthoDB" id="278110at2"/>
<dbReference type="SFLD" id="SFLDS00003">
    <property type="entry name" value="Haloacid_Dehalogenase"/>
    <property type="match status" value="1"/>
</dbReference>
<evidence type="ECO:0000256" key="2">
    <source>
        <dbReference type="PIRSR" id="PIRSR610708-1"/>
    </source>
</evidence>
<dbReference type="Pfam" id="PF06941">
    <property type="entry name" value="NT5C"/>
    <property type="match status" value="1"/>
</dbReference>
<dbReference type="InterPro" id="IPR036412">
    <property type="entry name" value="HAD-like_sf"/>
</dbReference>
<gene>
    <name evidence="3" type="ORF">FRZ67_10295</name>
</gene>
<organism evidence="3 4">
    <name type="scientific">Panacibacter ginsenosidivorans</name>
    <dbReference type="NCBI Taxonomy" id="1813871"/>
    <lineage>
        <taxon>Bacteria</taxon>
        <taxon>Pseudomonadati</taxon>
        <taxon>Bacteroidota</taxon>
        <taxon>Chitinophagia</taxon>
        <taxon>Chitinophagales</taxon>
        <taxon>Chitinophagaceae</taxon>
        <taxon>Panacibacter</taxon>
    </lineage>
</organism>
<dbReference type="Gene3D" id="1.10.40.40">
    <property type="entry name" value="Deoxyribonucleotidase, domain 2"/>
    <property type="match status" value="1"/>
</dbReference>
<protein>
    <submittedName>
        <fullName evidence="3">5'(3')-deoxyribonucleotidase</fullName>
    </submittedName>
</protein>
<feature type="active site" description="Proton donor" evidence="2">
    <location>
        <position position="8"/>
    </location>
</feature>
<dbReference type="InterPro" id="IPR023214">
    <property type="entry name" value="HAD_sf"/>
</dbReference>